<name>A0A133XX27_9ACTN</name>
<comment type="catalytic activity">
    <reaction evidence="10">
        <text>uridine(54) in tRNA + (6R)-5,10-methylene-5,6,7,8-tetrahydrofolate + NADPH + H(+) = 5-methyluridine(54) in tRNA + (6S)-5,6,7,8-tetrahydrofolate + NADP(+)</text>
        <dbReference type="Rhea" id="RHEA:62372"/>
        <dbReference type="Rhea" id="RHEA-COMP:10167"/>
        <dbReference type="Rhea" id="RHEA-COMP:10193"/>
        <dbReference type="ChEBI" id="CHEBI:15378"/>
        <dbReference type="ChEBI" id="CHEBI:15636"/>
        <dbReference type="ChEBI" id="CHEBI:57453"/>
        <dbReference type="ChEBI" id="CHEBI:57783"/>
        <dbReference type="ChEBI" id="CHEBI:58349"/>
        <dbReference type="ChEBI" id="CHEBI:65315"/>
        <dbReference type="ChEBI" id="CHEBI:74447"/>
        <dbReference type="EC" id="2.1.1.74"/>
    </reaction>
</comment>
<dbReference type="GO" id="GO:0002098">
    <property type="term" value="P:tRNA wobble uridine modification"/>
    <property type="evidence" value="ECO:0007669"/>
    <property type="project" value="TreeGrafter"/>
</dbReference>
<keyword evidence="8 10" id="KW-0521">NADP</keyword>
<dbReference type="PATRIC" id="fig|1393034.3.peg.121"/>
<dbReference type="Proteomes" id="UP000070675">
    <property type="component" value="Unassembled WGS sequence"/>
</dbReference>
<keyword evidence="5 10" id="KW-0808">Transferase</keyword>
<comment type="function">
    <text evidence="10">Catalyzes the folate-dependent formation of 5-methyl-uridine at position 54 (M-5-U54) in all tRNAs.</text>
</comment>
<keyword evidence="7 10" id="KW-0274">FAD</keyword>
<organism evidence="12 13">
    <name type="scientific">Atopobium deltae</name>
    <dbReference type="NCBI Taxonomy" id="1393034"/>
    <lineage>
        <taxon>Bacteria</taxon>
        <taxon>Bacillati</taxon>
        <taxon>Actinomycetota</taxon>
        <taxon>Coriobacteriia</taxon>
        <taxon>Coriobacteriales</taxon>
        <taxon>Atopobiaceae</taxon>
        <taxon>Atopobium</taxon>
    </lineage>
</organism>
<dbReference type="InterPro" id="IPR040131">
    <property type="entry name" value="MnmG_N"/>
</dbReference>
<evidence type="ECO:0000256" key="2">
    <source>
        <dbReference type="ARBA" id="ARBA00022490"/>
    </source>
</evidence>
<evidence type="ECO:0000256" key="5">
    <source>
        <dbReference type="ARBA" id="ARBA00022679"/>
    </source>
</evidence>
<evidence type="ECO:0000256" key="6">
    <source>
        <dbReference type="ARBA" id="ARBA00022694"/>
    </source>
</evidence>
<sequence length="474" mass="52109">MMIRDDAYIRNDGKSMSPVPTVTIVGAGLAGCECALQLANRGVQVTLCEQKPHEKSPAHHSDGFAELVCSNSFKSLRATSAAGLLKHELLHMHSYLMEFALQARVDAGSALAVDRDKFSSLVTGAITKHPKIEVISEQVVRIPDEPCIIAAGPLCADKLFEAIIGRVGIQASSFYDAAAPIVDADSFNRDIIFEQSRYDTVGTGDYLNCPFTKQEYEAFIEELLAAPRVISKEFEQKDLFSACQPVEEIARTGIDSLRFGTMKPVGLVDPRTQKRPWAAVQLRCENQHKTAYNIVGFQTNLTWPAQKEVFRMIPGLEQAEFFRYGVMHRNSFIDAPHVLDATFALPNTSLRFAGQITGTEGYVEAIASGLLAGLNSYAALTGKPSVVLPTTGAFGSLVSYATDQATKNYQPMHVNFGIFQPLAQPIKNKKQRYAAYADRALADLKAYMLHRDDIFDPSWRSNISDLAGEVMLSE</sequence>
<keyword evidence="2 10" id="KW-0963">Cytoplasm</keyword>
<dbReference type="NCBIfam" id="NF003739">
    <property type="entry name" value="PRK05335.1"/>
    <property type="match status" value="1"/>
</dbReference>
<comment type="catalytic activity">
    <reaction evidence="10">
        <text>uridine(54) in tRNA + (6R)-5,10-methylene-5,6,7,8-tetrahydrofolate + NADH + H(+) = 5-methyluridine(54) in tRNA + (6S)-5,6,7,8-tetrahydrofolate + NAD(+)</text>
        <dbReference type="Rhea" id="RHEA:16873"/>
        <dbReference type="Rhea" id="RHEA-COMP:10167"/>
        <dbReference type="Rhea" id="RHEA-COMP:10193"/>
        <dbReference type="ChEBI" id="CHEBI:15378"/>
        <dbReference type="ChEBI" id="CHEBI:15636"/>
        <dbReference type="ChEBI" id="CHEBI:57453"/>
        <dbReference type="ChEBI" id="CHEBI:57540"/>
        <dbReference type="ChEBI" id="CHEBI:57945"/>
        <dbReference type="ChEBI" id="CHEBI:65315"/>
        <dbReference type="ChEBI" id="CHEBI:74447"/>
        <dbReference type="EC" id="2.1.1.74"/>
    </reaction>
</comment>
<dbReference type="GO" id="GO:0047151">
    <property type="term" value="F:tRNA (uracil(54)-C5)-methyltransferase activity, 5,10-methylenetetrahydrofolate-dependent"/>
    <property type="evidence" value="ECO:0007669"/>
    <property type="project" value="UniProtKB-UniRule"/>
</dbReference>
<proteinExistence type="inferred from homology"/>
<dbReference type="InterPro" id="IPR004417">
    <property type="entry name" value="TrmFO"/>
</dbReference>
<evidence type="ECO:0000313" key="13">
    <source>
        <dbReference type="Proteomes" id="UP000070675"/>
    </source>
</evidence>
<comment type="caution">
    <text evidence="12">The sequence shown here is derived from an EMBL/GenBank/DDBJ whole genome shotgun (WGS) entry which is preliminary data.</text>
</comment>
<dbReference type="STRING" id="1393034.HMPREF3192_00128"/>
<keyword evidence="13" id="KW-1185">Reference proteome</keyword>
<dbReference type="PANTHER" id="PTHR11806">
    <property type="entry name" value="GLUCOSE INHIBITED DIVISION PROTEIN A"/>
    <property type="match status" value="1"/>
</dbReference>
<evidence type="ECO:0000256" key="10">
    <source>
        <dbReference type="HAMAP-Rule" id="MF_01037"/>
    </source>
</evidence>
<dbReference type="SUPFAM" id="SSF51905">
    <property type="entry name" value="FAD/NAD(P)-binding domain"/>
    <property type="match status" value="1"/>
</dbReference>
<dbReference type="InterPro" id="IPR002218">
    <property type="entry name" value="MnmG-rel"/>
</dbReference>
<reference evidence="13" key="1">
    <citation type="submission" date="2016-01" db="EMBL/GenBank/DDBJ databases">
        <authorList>
            <person name="Mitreva M."/>
            <person name="Pepin K.H."/>
            <person name="Mihindukulasuriya K.A."/>
            <person name="Fulton R."/>
            <person name="Fronick C."/>
            <person name="O'Laughlin M."/>
            <person name="Miner T."/>
            <person name="Herter B."/>
            <person name="Rosa B.A."/>
            <person name="Cordes M."/>
            <person name="Tomlinson C."/>
            <person name="Wollam A."/>
            <person name="Palsikar V.B."/>
            <person name="Mardis E.R."/>
            <person name="Wilson R.K."/>
        </authorList>
    </citation>
    <scope>NUCLEOTIDE SEQUENCE [LARGE SCALE GENOMIC DNA]</scope>
    <source>
        <strain evidence="13">DNF00019</strain>
    </source>
</reference>
<dbReference type="PANTHER" id="PTHR11806:SF2">
    <property type="entry name" value="METHYLENETETRAHYDROFOLATE--TRNA-(URACIL-5-)-METHYLTRANSFERASE TRMFO"/>
    <property type="match status" value="1"/>
</dbReference>
<evidence type="ECO:0000256" key="4">
    <source>
        <dbReference type="ARBA" id="ARBA00022630"/>
    </source>
</evidence>
<evidence type="ECO:0000256" key="3">
    <source>
        <dbReference type="ARBA" id="ARBA00022603"/>
    </source>
</evidence>
<keyword evidence="3 10" id="KW-0489">Methyltransferase</keyword>
<accession>A0A133XX27</accession>
<gene>
    <name evidence="10" type="primary">trmFO</name>
    <name evidence="12" type="ORF">HMPREF3192_00128</name>
</gene>
<dbReference type="InterPro" id="IPR036188">
    <property type="entry name" value="FAD/NAD-bd_sf"/>
</dbReference>
<evidence type="ECO:0000256" key="7">
    <source>
        <dbReference type="ARBA" id="ARBA00022827"/>
    </source>
</evidence>
<comment type="subcellular location">
    <subcellularLocation>
        <location evidence="10">Cytoplasm</location>
    </subcellularLocation>
</comment>
<keyword evidence="9 10" id="KW-0520">NAD</keyword>
<dbReference type="PROSITE" id="PS51257">
    <property type="entry name" value="PROKAR_LIPOPROTEIN"/>
    <property type="match status" value="1"/>
</dbReference>
<comment type="similarity">
    <text evidence="10">Belongs to the MnmG family. TrmFO subfamily.</text>
</comment>
<feature type="binding site" evidence="10">
    <location>
        <begin position="26"/>
        <end position="31"/>
    </location>
    <ligand>
        <name>FAD</name>
        <dbReference type="ChEBI" id="CHEBI:57692"/>
    </ligand>
</feature>
<dbReference type="EMBL" id="LSCR01000002">
    <property type="protein sequence ID" value="KXB35478.1"/>
    <property type="molecule type" value="Genomic_DNA"/>
</dbReference>
<dbReference type="Gene3D" id="3.50.50.60">
    <property type="entry name" value="FAD/NAD(P)-binding domain"/>
    <property type="match status" value="2"/>
</dbReference>
<feature type="domain" description="MnmG N-terminal" evidence="11">
    <location>
        <begin position="22"/>
        <end position="383"/>
    </location>
</feature>
<evidence type="ECO:0000313" key="12">
    <source>
        <dbReference type="EMBL" id="KXB35478.1"/>
    </source>
</evidence>
<comment type="cofactor">
    <cofactor evidence="1 10">
        <name>FAD</name>
        <dbReference type="ChEBI" id="CHEBI:57692"/>
    </cofactor>
</comment>
<dbReference type="GO" id="GO:0005829">
    <property type="term" value="C:cytosol"/>
    <property type="evidence" value="ECO:0007669"/>
    <property type="project" value="TreeGrafter"/>
</dbReference>
<dbReference type="GO" id="GO:0050660">
    <property type="term" value="F:flavin adenine dinucleotide binding"/>
    <property type="evidence" value="ECO:0007669"/>
    <property type="project" value="UniProtKB-UniRule"/>
</dbReference>
<keyword evidence="4 10" id="KW-0285">Flavoprotein</keyword>
<dbReference type="EC" id="2.1.1.74" evidence="10"/>
<keyword evidence="6 10" id="KW-0819">tRNA processing</keyword>
<dbReference type="HAMAP" id="MF_01037">
    <property type="entry name" value="TrmFO"/>
    <property type="match status" value="1"/>
</dbReference>
<evidence type="ECO:0000256" key="1">
    <source>
        <dbReference type="ARBA" id="ARBA00001974"/>
    </source>
</evidence>
<evidence type="ECO:0000256" key="9">
    <source>
        <dbReference type="ARBA" id="ARBA00023027"/>
    </source>
</evidence>
<protein>
    <recommendedName>
        <fullName evidence="10">Methylenetetrahydrofolate--tRNA-(uracil-5-)-methyltransferase TrmFO</fullName>
        <ecNumber evidence="10">2.1.1.74</ecNumber>
    </recommendedName>
    <alternativeName>
        <fullName evidence="10">Folate-dependent tRNA (uracil-5-)-methyltransferase</fullName>
    </alternativeName>
    <alternativeName>
        <fullName evidence="10">Folate-dependent tRNA(M-5-U54)-methyltransferase</fullName>
    </alternativeName>
</protein>
<dbReference type="NCBIfam" id="TIGR00137">
    <property type="entry name" value="gid_trmFO"/>
    <property type="match status" value="1"/>
</dbReference>
<dbReference type="Pfam" id="PF01134">
    <property type="entry name" value="GIDA"/>
    <property type="match status" value="1"/>
</dbReference>
<evidence type="ECO:0000259" key="11">
    <source>
        <dbReference type="Pfam" id="PF01134"/>
    </source>
</evidence>
<dbReference type="AlphaFoldDB" id="A0A133XX27"/>
<evidence type="ECO:0000256" key="8">
    <source>
        <dbReference type="ARBA" id="ARBA00022857"/>
    </source>
</evidence>
<dbReference type="GO" id="GO:0030488">
    <property type="term" value="P:tRNA methylation"/>
    <property type="evidence" value="ECO:0007669"/>
    <property type="project" value="TreeGrafter"/>
</dbReference>